<reference evidence="1 2" key="1">
    <citation type="submission" date="2018-08" db="EMBL/GenBank/DDBJ databases">
        <title>Genomic Encyclopedia of Archaeal and Bacterial Type Strains, Phase II (KMG-II): from individual species to whole genera.</title>
        <authorList>
            <person name="Goeker M."/>
        </authorList>
    </citation>
    <scope>NUCLEOTIDE SEQUENCE [LARGE SCALE GENOMIC DNA]</scope>
    <source>
        <strain evidence="1 2">DSM 2261</strain>
    </source>
</reference>
<dbReference type="EMBL" id="QUMU01000008">
    <property type="protein sequence ID" value="REG28936.1"/>
    <property type="molecule type" value="Genomic_DNA"/>
</dbReference>
<comment type="caution">
    <text evidence="1">The sequence shown here is derived from an EMBL/GenBank/DDBJ whole genome shotgun (WGS) entry which is preliminary data.</text>
</comment>
<evidence type="ECO:0000313" key="1">
    <source>
        <dbReference type="EMBL" id="REG28936.1"/>
    </source>
</evidence>
<organism evidence="1 2">
    <name type="scientific">Archangium gephyra</name>
    <dbReference type="NCBI Taxonomy" id="48"/>
    <lineage>
        <taxon>Bacteria</taxon>
        <taxon>Pseudomonadati</taxon>
        <taxon>Myxococcota</taxon>
        <taxon>Myxococcia</taxon>
        <taxon>Myxococcales</taxon>
        <taxon>Cystobacterineae</taxon>
        <taxon>Archangiaceae</taxon>
        <taxon>Archangium</taxon>
    </lineage>
</organism>
<evidence type="ECO:0000313" key="2">
    <source>
        <dbReference type="Proteomes" id="UP000256345"/>
    </source>
</evidence>
<gene>
    <name evidence="1" type="ORF">ATI61_108479</name>
</gene>
<keyword evidence="2" id="KW-1185">Reference proteome</keyword>
<name>A0ABX9JXJ4_9BACT</name>
<protein>
    <submittedName>
        <fullName evidence="1">Uncharacterized protein</fullName>
    </submittedName>
</protein>
<sequence>MLGASTNFQALRELPFSYKPGYMRAHLGGILWKRTAVISSELNPWAA</sequence>
<dbReference type="Proteomes" id="UP000256345">
    <property type="component" value="Unassembled WGS sequence"/>
</dbReference>
<accession>A0ABX9JXJ4</accession>
<proteinExistence type="predicted"/>